<dbReference type="KEGG" id="hbs:IPV69_14965"/>
<accession>A0A7M2WQC3</accession>
<dbReference type="SMART" id="SM00710">
    <property type="entry name" value="PbH1"/>
    <property type="match status" value="9"/>
</dbReference>
<sequence>MMGLLSQQAEATPYYWDVNGTTAGFSTVVGAWNTGAFWGPNASGTGGTYIVNPTAADDLNFVTATTNTGTITVTGAKSASSLTFVAGVGAVTISGGTSITVGGTGALSGIFKASTSAQIISTPVILNAASTSLNFTNSAAGLLTIGAVTGAGAGAQTVTVSSTAAGGITLNGIIGNSTGGGTVALTINNTSTGATVLSGANTYTGGTTLTAGTLNLNNAAALGGTASLFTINGGTIDNSTTAAITLANNNAQVWGGSFTFTGTSGLNMGAGAVNMTGSRTVTVNANTLTVGGVISGAASVLTKAGAGTLALSGANTYGGGTVVSAGALSFLNTTAKSATGTHDFAAGTTLGLGVSGASAFTSADIDNAFAGSMTGSLSGITVAATTNIGLDTTNGSFTYASSVPITTRGLTKLGANTLTITGANAYDGPTLVMNGTLSVASLNSVVGGTASSNLGAPTTAANGTISLGSTNTAGTLSYTGTGETTDRVINLAGTTGGGVLDQSGTGLLKFTGNMTLAAGTKAVTFSGSTTGTGEYAGTIPGTISTGTNPLTIVKSGTGTWSLTGTGNTATTLSISGGTINTGPGGLTLGNVGASTINTTGATAGSTVFVNGLITLNGVATAANNGADIGAIAGVTLDLSGAVIAGTVANANLDFNPTGTVILGNANTYQGQTSINGGGIVVNVTSLGTANGALPSSLGQPAAGNSITGNLYSTILMMNGTLKYVGTGETTDRALDLRGTTTAAILDQSGTGLLKFTGTNTAGGVGTKVWTLQGSTTGIGEIAGAIVDNLTGTNTTGVTKAGTGTWTLSGVNTYTGPTTVNAGTLSLAGTSGSIASSVTINGGTFLLDNLVGANNGNRLADAGTITLAAGGTLDFSNDAAAATNYSETTGVLNINTGGGTIIADQAAVGQTSSLTFASLANTSGATLNFTGTGLGVDARNRVLFTAQAPGNLPVWARYNTTEFAAYDATNGIVAATYTDINTMSSVVPNTAGATVRINNVAGVANNTLGATTTTINALIQNAAGPSTLDMGATGILRTTGIVIEPGKQSLTIGATAGDGTLTAATAGGLLTLSNNSSNTLAINSAIADNTSASNVVLNNAGVMKLAGANTYTGNTIVNGGTLNITGSLTGLVASSALRYGDTPGNTVVNISGNVNNYFVFTGSNAVGSTTVMNQTAGSVTIVPTTGADVQWVAKSGYGGLNITGGSFNTGRFDVVAPGGTAGVGVVYVGGGGTLNNNVGDWLILPRTNGIGQLTVGPGGNLVRSAAVTAQLAITMDGTGSYGALNVAGGNVDTGVRAIQFGFSNPGAGNQGFLNLAGGTLSVGLAINETGTTGSTAEYFNFAGGTLKMNAALASFIPATSIAGHTSTSTIYGPITNNNNANAAFNTQIGSTSNFTGGLTVDTNGFATTFTNAFRAASGFAVTQANIGDVSALPGNSGYIGAPAVVFSAPAAGGVPASGYAVIDAATGKVNGIVITNPGTYALNETPTITLSGGGGSIAAFTTSALSTANTAAGITKTGLGTLTLSNATSTYTGGVTINQGTLALGIANAIPAANNVVVNGGTFDAATFANAVNGVSLQSGTIQGSTGVITSATDYDLRSGTVGFTGAGGLGGSVNATKSTSGTVTLTNNGLGSFANTVNINNGTLSFTTSAQLGNASATNGVTLGGGTLQYTGAGAVSLGALRQVALTAGTTGTVEVQNNNGNLQISANGIVATGASAATNFVKTGPGALTVTGVQAVNLQSGGVTVTGGALTAGLHATNTGTVTVGSLGSLQLVDTSPVTITLAGTGTGAITLNGGGRLGFELAGSGSNDSINMTGSNPATTSGVITLDFYALAGFGIGLGNYNLITAPSGLGGASYVLGNAPSGFNYLISSTATTVSLTTSVLSNIYWTNSQTTGSWSTISGGPLSNFSTDLAGSVNSTQVPQAADTVIFSSSAASVGASPINTTLDAAFTIDSLRFTSQPAGATVSIAPGTGGTLNLSPVSSANGITVENNGGAVTISAPLTVGTAQTWSVDGTGTSSLLVSGNTNFTTKVTKTGAGTLTLSGASNTGSGGFTLTGGKLNANSAGALGTGTFTINAGTTIDNTGAGTVTLTGGANVWNGDFTYTGATQSLNLGTGNVTMGANVLLTVAGNTFTVGGAIGDGGNNRSLTKAGAGALTLSTANTIGGGVTLNAGTLNIGNAAALGSNTFTVAGGTIDNTSGSAMTVANALAINGSFAFTGTQNLTFSTPTVTQTVTPDINVTGALAINGNLTSAFGITKSGGGVLSLGGTNTYAGATTISAGSLAVTGSLVTAGGLVFGSANGATVVGNLDLSNGSASFASGLVRTNSATANTVTVGSGKTFTLTGGLTMGYDAGAGTGATFSNLTVSGAGSMSITGTTVNVGTNQAATNAAYWNDSTLDVTALTGGFSANVTNFNIGVGGTTQGPGTVLLSNTSNTLIATTLTAGNTGGNNGRGTGSLIFGTGTNTIQADTINIGVGKNSGPGVMKFASQLAGSPGTVTINNKAGSGAAINVADNNGTATGGGAAGTLDLRGHVSTVNASTLLLGRLNMASNSGGVTANVFFDAGTFTVGTLNMSAKTAAGTGTANSTLTVGGGNFIVNTAFTLGSQATAGAATALLNITGGTFNSNVNILDGGGTTTSTITLDGGTLDMNNKNIGSATLIDVLNFRSGTLRNVAQINNGTTPLTKTTAGTLTLAGTNTYTGATAVNGGTLLVGGSHAGGASYTVATGGTLGGGGVITLAASAASQVLVQSGGTLAPGAGTGIISILNTTPGTGAASTLSLATGSTYAVELNGTTAGTGYDQADVTGTVNIADGSLLTVALGFAPQLTDEFVIIKNDSTDAVGGTNFFASVNGQALSFIGTNLYATSVADANGALYTVNYAGGDGNDVVLTGIPEPTSVALMAMAGLGLLGRRRRRA</sequence>
<evidence type="ECO:0000313" key="2">
    <source>
        <dbReference type="EMBL" id="QOV87589.1"/>
    </source>
</evidence>
<dbReference type="RefSeq" id="WP_206290496.1">
    <property type="nucleotide sequence ID" value="NZ_CP063458.1"/>
</dbReference>
<keyword evidence="1" id="KW-0732">Signal</keyword>
<dbReference type="InterPro" id="IPR013425">
    <property type="entry name" value="Autotrns_rpt"/>
</dbReference>
<dbReference type="Pfam" id="PF12951">
    <property type="entry name" value="PATR"/>
    <property type="match status" value="12"/>
</dbReference>
<dbReference type="Proteomes" id="UP000593765">
    <property type="component" value="Chromosome"/>
</dbReference>
<reference evidence="2 3" key="1">
    <citation type="submission" date="2020-10" db="EMBL/GenBank/DDBJ databases">
        <title>Wide distribution of Phycisphaera-like planctomycetes from WD2101 soil group in peatlands and genome analysis of the first cultivated representative.</title>
        <authorList>
            <person name="Dedysh S.N."/>
            <person name="Beletsky A.V."/>
            <person name="Ivanova A."/>
            <person name="Kulichevskaya I.S."/>
            <person name="Suzina N.E."/>
            <person name="Philippov D.A."/>
            <person name="Rakitin A.L."/>
            <person name="Mardanov A.V."/>
            <person name="Ravin N.V."/>
        </authorList>
    </citation>
    <scope>NUCLEOTIDE SEQUENCE [LARGE SCALE GENOMIC DNA]</scope>
    <source>
        <strain evidence="2 3">M1803</strain>
    </source>
</reference>
<dbReference type="SUPFAM" id="SSF51126">
    <property type="entry name" value="Pectin lyase-like"/>
    <property type="match status" value="1"/>
</dbReference>
<dbReference type="NCBIfam" id="TIGR02595">
    <property type="entry name" value="PEP_CTERM"/>
    <property type="match status" value="1"/>
</dbReference>
<evidence type="ECO:0000256" key="1">
    <source>
        <dbReference type="ARBA" id="ARBA00022729"/>
    </source>
</evidence>
<keyword evidence="3" id="KW-1185">Reference proteome</keyword>
<dbReference type="InterPro" id="IPR006626">
    <property type="entry name" value="PbH1"/>
</dbReference>
<dbReference type="InterPro" id="IPR013424">
    <property type="entry name" value="Ice-binding_C"/>
</dbReference>
<name>A0A7M2WQC3_9BACT</name>
<dbReference type="InterPro" id="IPR011050">
    <property type="entry name" value="Pectin_lyase_fold/virulence"/>
</dbReference>
<dbReference type="EMBL" id="CP063458">
    <property type="protein sequence ID" value="QOV87589.1"/>
    <property type="molecule type" value="Genomic_DNA"/>
</dbReference>
<proteinExistence type="predicted"/>
<protein>
    <submittedName>
        <fullName evidence="2">Autotransporter-associated beta strand repeat-containing protein</fullName>
    </submittedName>
</protein>
<dbReference type="NCBIfam" id="TIGR02601">
    <property type="entry name" value="autotrns_rpt"/>
    <property type="match status" value="10"/>
</dbReference>
<gene>
    <name evidence="2" type="ORF">IPV69_14965</name>
</gene>
<evidence type="ECO:0000313" key="3">
    <source>
        <dbReference type="Proteomes" id="UP000593765"/>
    </source>
</evidence>
<organism evidence="2 3">
    <name type="scientific">Humisphaera borealis</name>
    <dbReference type="NCBI Taxonomy" id="2807512"/>
    <lineage>
        <taxon>Bacteria</taxon>
        <taxon>Pseudomonadati</taxon>
        <taxon>Planctomycetota</taxon>
        <taxon>Phycisphaerae</taxon>
        <taxon>Tepidisphaerales</taxon>
        <taxon>Tepidisphaeraceae</taxon>
        <taxon>Humisphaera</taxon>
    </lineage>
</organism>